<dbReference type="Pfam" id="PF00512">
    <property type="entry name" value="HisKA"/>
    <property type="match status" value="1"/>
</dbReference>
<dbReference type="GO" id="GO:0016301">
    <property type="term" value="F:kinase activity"/>
    <property type="evidence" value="ECO:0007669"/>
    <property type="project" value="UniProtKB-KW"/>
</dbReference>
<dbReference type="Gene3D" id="3.30.565.10">
    <property type="entry name" value="Histidine kinase-like ATPase, C-terminal domain"/>
    <property type="match status" value="1"/>
</dbReference>
<feature type="domain" description="Histidine kinase" evidence="13">
    <location>
        <begin position="309"/>
        <end position="523"/>
    </location>
</feature>
<evidence type="ECO:0000313" key="15">
    <source>
        <dbReference type="EMBL" id="MFC4243186.1"/>
    </source>
</evidence>
<comment type="caution">
    <text evidence="15">The sequence shown here is derived from an EMBL/GenBank/DDBJ whole genome shotgun (WGS) entry which is preliminary data.</text>
</comment>
<feature type="transmembrane region" description="Helical" evidence="12">
    <location>
        <begin position="50"/>
        <end position="77"/>
    </location>
</feature>
<dbReference type="InterPro" id="IPR003660">
    <property type="entry name" value="HAMP_dom"/>
</dbReference>
<evidence type="ECO:0000256" key="3">
    <source>
        <dbReference type="ARBA" id="ARBA00012438"/>
    </source>
</evidence>
<evidence type="ECO:0000259" key="14">
    <source>
        <dbReference type="PROSITE" id="PS50885"/>
    </source>
</evidence>
<dbReference type="Gene3D" id="1.10.287.130">
    <property type="match status" value="1"/>
</dbReference>
<evidence type="ECO:0000256" key="10">
    <source>
        <dbReference type="ARBA" id="ARBA00023136"/>
    </source>
</evidence>
<dbReference type="PROSITE" id="PS50109">
    <property type="entry name" value="HIS_KIN"/>
    <property type="match status" value="1"/>
</dbReference>
<evidence type="ECO:0000256" key="4">
    <source>
        <dbReference type="ARBA" id="ARBA00022553"/>
    </source>
</evidence>
<dbReference type="InterPro" id="IPR005467">
    <property type="entry name" value="His_kinase_dom"/>
</dbReference>
<dbReference type="InterPro" id="IPR036097">
    <property type="entry name" value="HisK_dim/P_sf"/>
</dbReference>
<evidence type="ECO:0000256" key="9">
    <source>
        <dbReference type="ARBA" id="ARBA00023012"/>
    </source>
</evidence>
<evidence type="ECO:0000256" key="2">
    <source>
        <dbReference type="ARBA" id="ARBA00004236"/>
    </source>
</evidence>
<evidence type="ECO:0000259" key="13">
    <source>
        <dbReference type="PROSITE" id="PS50109"/>
    </source>
</evidence>
<evidence type="ECO:0000256" key="1">
    <source>
        <dbReference type="ARBA" id="ARBA00000085"/>
    </source>
</evidence>
<dbReference type="Pfam" id="PF00672">
    <property type="entry name" value="HAMP"/>
    <property type="match status" value="1"/>
</dbReference>
<sequence>MTQSASGPAAPMPMSVEAGERSRPRVGLSPRRLLQRVRGWYRSWTLRRKLVAAVVTLVAILGVAIGSVSVVLLHTYLIDRVNVQLSYASERGVAVAQTYYQRGAVPNTAQIVSATGQPGGTFAALMNSDGTLNSGSYLPTGSAGSPRNPVVDDTFQSTLAALTPGVKTSVDLRGTLGEYRVESQPLPDGLALVIGLPVAEAQGTTVHLAIVMLIATGAAAFFAAGIGLLIVRLSLRPLDRVADAAETVSTLPLDRGEVALRVRVADEDTDPGTEVGRVGSAFNAMLGHVASALSAREASERKVRQFVSDASHELRTPLASIRGYSELTRRSGEVIPPDVQHSIIRIESEAKRMTGIVEDLLLLARLDEGRELDREPVDLSMLLINLLSDAHAAGPDHQWRLDLPPEPVEVTGDQARLHQVFANLLTNARVHTPAGTIVELGMRASGGWVLVTVSDDGPGVPAELQPVLFERFARGDSSRSRNTGSTGLGLAIVKAVVDAHHGGISVESVPGRTVFSVRLPLASLG</sequence>
<feature type="transmembrane region" description="Helical" evidence="12">
    <location>
        <begin position="206"/>
        <end position="231"/>
    </location>
</feature>
<dbReference type="PANTHER" id="PTHR45436">
    <property type="entry name" value="SENSOR HISTIDINE KINASE YKOH"/>
    <property type="match status" value="1"/>
</dbReference>
<evidence type="ECO:0000313" key="16">
    <source>
        <dbReference type="Proteomes" id="UP001595900"/>
    </source>
</evidence>
<evidence type="ECO:0000256" key="11">
    <source>
        <dbReference type="SAM" id="MobiDB-lite"/>
    </source>
</evidence>
<feature type="region of interest" description="Disordered" evidence="11">
    <location>
        <begin position="1"/>
        <end position="23"/>
    </location>
</feature>
<evidence type="ECO:0000256" key="8">
    <source>
        <dbReference type="ARBA" id="ARBA00022989"/>
    </source>
</evidence>
<organism evidence="15 16">
    <name type="scientific">Gryllotalpicola reticulitermitis</name>
    <dbReference type="NCBI Taxonomy" id="1184153"/>
    <lineage>
        <taxon>Bacteria</taxon>
        <taxon>Bacillati</taxon>
        <taxon>Actinomycetota</taxon>
        <taxon>Actinomycetes</taxon>
        <taxon>Micrococcales</taxon>
        <taxon>Microbacteriaceae</taxon>
        <taxon>Gryllotalpicola</taxon>
    </lineage>
</organism>
<dbReference type="SMART" id="SM00387">
    <property type="entry name" value="HATPase_c"/>
    <property type="match status" value="1"/>
</dbReference>
<dbReference type="EC" id="2.7.13.3" evidence="3"/>
<name>A0ABV8Q6U5_9MICO</name>
<dbReference type="InterPro" id="IPR036890">
    <property type="entry name" value="HATPase_C_sf"/>
</dbReference>
<dbReference type="PANTHER" id="PTHR45436:SF5">
    <property type="entry name" value="SENSOR HISTIDINE KINASE TRCS"/>
    <property type="match status" value="1"/>
</dbReference>
<evidence type="ECO:0000256" key="7">
    <source>
        <dbReference type="ARBA" id="ARBA00022777"/>
    </source>
</evidence>
<dbReference type="CDD" id="cd00082">
    <property type="entry name" value="HisKA"/>
    <property type="match status" value="1"/>
</dbReference>
<protein>
    <recommendedName>
        <fullName evidence="3">histidine kinase</fullName>
        <ecNumber evidence="3">2.7.13.3</ecNumber>
    </recommendedName>
</protein>
<gene>
    <name evidence="15" type="ORF">ACFOYW_07355</name>
</gene>
<dbReference type="SMART" id="SM00388">
    <property type="entry name" value="HisKA"/>
    <property type="match status" value="1"/>
</dbReference>
<dbReference type="PRINTS" id="PR00344">
    <property type="entry name" value="BCTRLSENSOR"/>
</dbReference>
<dbReference type="Proteomes" id="UP001595900">
    <property type="component" value="Unassembled WGS sequence"/>
</dbReference>
<comment type="catalytic activity">
    <reaction evidence="1">
        <text>ATP + protein L-histidine = ADP + protein N-phospho-L-histidine.</text>
        <dbReference type="EC" id="2.7.13.3"/>
    </reaction>
</comment>
<dbReference type="SMART" id="SM00304">
    <property type="entry name" value="HAMP"/>
    <property type="match status" value="1"/>
</dbReference>
<dbReference type="RefSeq" id="WP_390228191.1">
    <property type="nucleotide sequence ID" value="NZ_JBHSCN010000005.1"/>
</dbReference>
<dbReference type="SUPFAM" id="SSF47384">
    <property type="entry name" value="Homodimeric domain of signal transducing histidine kinase"/>
    <property type="match status" value="1"/>
</dbReference>
<dbReference type="Gene3D" id="6.10.340.10">
    <property type="match status" value="1"/>
</dbReference>
<proteinExistence type="predicted"/>
<keyword evidence="9" id="KW-0902">Two-component regulatory system</keyword>
<dbReference type="InterPro" id="IPR004358">
    <property type="entry name" value="Sig_transdc_His_kin-like_C"/>
</dbReference>
<keyword evidence="5" id="KW-0808">Transferase</keyword>
<dbReference type="PROSITE" id="PS50885">
    <property type="entry name" value="HAMP"/>
    <property type="match status" value="1"/>
</dbReference>
<feature type="domain" description="HAMP" evidence="14">
    <location>
        <begin position="232"/>
        <end position="294"/>
    </location>
</feature>
<keyword evidence="8 12" id="KW-1133">Transmembrane helix</keyword>
<comment type="subcellular location">
    <subcellularLocation>
        <location evidence="2">Cell membrane</location>
    </subcellularLocation>
</comment>
<keyword evidence="10 12" id="KW-0472">Membrane</keyword>
<dbReference type="InterPro" id="IPR050428">
    <property type="entry name" value="TCS_sensor_his_kinase"/>
</dbReference>
<dbReference type="Pfam" id="PF02518">
    <property type="entry name" value="HATPase_c"/>
    <property type="match status" value="1"/>
</dbReference>
<dbReference type="InterPro" id="IPR003594">
    <property type="entry name" value="HATPase_dom"/>
</dbReference>
<dbReference type="CDD" id="cd00075">
    <property type="entry name" value="HATPase"/>
    <property type="match status" value="1"/>
</dbReference>
<keyword evidence="6 12" id="KW-0812">Transmembrane</keyword>
<keyword evidence="4" id="KW-0597">Phosphoprotein</keyword>
<evidence type="ECO:0000256" key="6">
    <source>
        <dbReference type="ARBA" id="ARBA00022692"/>
    </source>
</evidence>
<reference evidence="16" key="1">
    <citation type="journal article" date="2019" name="Int. J. Syst. Evol. Microbiol.">
        <title>The Global Catalogue of Microorganisms (GCM) 10K type strain sequencing project: providing services to taxonomists for standard genome sequencing and annotation.</title>
        <authorList>
            <consortium name="The Broad Institute Genomics Platform"/>
            <consortium name="The Broad Institute Genome Sequencing Center for Infectious Disease"/>
            <person name="Wu L."/>
            <person name="Ma J."/>
        </authorList>
    </citation>
    <scope>NUCLEOTIDE SEQUENCE [LARGE SCALE GENOMIC DNA]</scope>
    <source>
        <strain evidence="16">CGMCC 1.10363</strain>
    </source>
</reference>
<evidence type="ECO:0000256" key="12">
    <source>
        <dbReference type="SAM" id="Phobius"/>
    </source>
</evidence>
<dbReference type="SUPFAM" id="SSF55874">
    <property type="entry name" value="ATPase domain of HSP90 chaperone/DNA topoisomerase II/histidine kinase"/>
    <property type="match status" value="1"/>
</dbReference>
<evidence type="ECO:0000256" key="5">
    <source>
        <dbReference type="ARBA" id="ARBA00022679"/>
    </source>
</evidence>
<keyword evidence="7 15" id="KW-0418">Kinase</keyword>
<accession>A0ABV8Q6U5</accession>
<dbReference type="InterPro" id="IPR003661">
    <property type="entry name" value="HisK_dim/P_dom"/>
</dbReference>
<keyword evidence="16" id="KW-1185">Reference proteome</keyword>
<dbReference type="CDD" id="cd06225">
    <property type="entry name" value="HAMP"/>
    <property type="match status" value="1"/>
</dbReference>
<dbReference type="EMBL" id="JBHSCN010000005">
    <property type="protein sequence ID" value="MFC4243186.1"/>
    <property type="molecule type" value="Genomic_DNA"/>
</dbReference>